<comment type="caution">
    <text evidence="1">The sequence shown here is derived from an EMBL/GenBank/DDBJ whole genome shotgun (WGS) entry which is preliminary data.</text>
</comment>
<evidence type="ECO:0000313" key="1">
    <source>
        <dbReference type="EMBL" id="CAG8801533.1"/>
    </source>
</evidence>
<dbReference type="EMBL" id="CAJVQC010061173">
    <property type="protein sequence ID" value="CAG8801533.1"/>
    <property type="molecule type" value="Genomic_DNA"/>
</dbReference>
<protein>
    <submittedName>
        <fullName evidence="1">13768_t:CDS:1</fullName>
    </submittedName>
</protein>
<reference evidence="1" key="1">
    <citation type="submission" date="2021-06" db="EMBL/GenBank/DDBJ databases">
        <authorList>
            <person name="Kallberg Y."/>
            <person name="Tangrot J."/>
            <person name="Rosling A."/>
        </authorList>
    </citation>
    <scope>NUCLEOTIDE SEQUENCE</scope>
    <source>
        <strain evidence="1">MA461A</strain>
    </source>
</reference>
<accession>A0ACA9RPV1</accession>
<proteinExistence type="predicted"/>
<gene>
    <name evidence="1" type="ORF">RPERSI_LOCUS21128</name>
</gene>
<sequence>LLKWINPPAVSLESRYVYKYIYHPLNTVLDSLLQHFHLHGPEHPAKYIVERKSWHHQPPFGFLPSAFNQAQEYFNDIEDKEKNIISEKIIIKGNKTTCLWSNGNSKPYYSDIQTG</sequence>
<organism evidence="1 2">
    <name type="scientific">Racocetra persica</name>
    <dbReference type="NCBI Taxonomy" id="160502"/>
    <lineage>
        <taxon>Eukaryota</taxon>
        <taxon>Fungi</taxon>
        <taxon>Fungi incertae sedis</taxon>
        <taxon>Mucoromycota</taxon>
        <taxon>Glomeromycotina</taxon>
        <taxon>Glomeromycetes</taxon>
        <taxon>Diversisporales</taxon>
        <taxon>Gigasporaceae</taxon>
        <taxon>Racocetra</taxon>
    </lineage>
</organism>
<evidence type="ECO:0000313" key="2">
    <source>
        <dbReference type="Proteomes" id="UP000789920"/>
    </source>
</evidence>
<feature type="non-terminal residue" evidence="1">
    <location>
        <position position="1"/>
    </location>
</feature>
<keyword evidence="2" id="KW-1185">Reference proteome</keyword>
<dbReference type="Proteomes" id="UP000789920">
    <property type="component" value="Unassembled WGS sequence"/>
</dbReference>
<feature type="non-terminal residue" evidence="1">
    <location>
        <position position="115"/>
    </location>
</feature>
<name>A0ACA9RPV1_9GLOM</name>